<dbReference type="Pfam" id="PF03734">
    <property type="entry name" value="YkuD"/>
    <property type="match status" value="1"/>
</dbReference>
<dbReference type="Pfam" id="PF01476">
    <property type="entry name" value="LysM"/>
    <property type="match status" value="1"/>
</dbReference>
<dbReference type="GO" id="GO:0071555">
    <property type="term" value="P:cell wall organization"/>
    <property type="evidence" value="ECO:0007669"/>
    <property type="project" value="UniProtKB-UniRule"/>
</dbReference>
<dbReference type="SUPFAM" id="SSF141523">
    <property type="entry name" value="L,D-transpeptidase catalytic domain-like"/>
    <property type="match status" value="1"/>
</dbReference>
<gene>
    <name evidence="12" type="primary">ykuD_1</name>
    <name evidence="12" type="ORF">SRABI133_00808</name>
</gene>
<evidence type="ECO:0000256" key="9">
    <source>
        <dbReference type="PROSITE-ProRule" id="PRU01373"/>
    </source>
</evidence>
<keyword evidence="8 9" id="KW-0961">Cell wall biogenesis/degradation</keyword>
<evidence type="ECO:0000256" key="6">
    <source>
        <dbReference type="ARBA" id="ARBA00022960"/>
    </source>
</evidence>
<dbReference type="Gene3D" id="2.40.440.10">
    <property type="entry name" value="L,D-transpeptidase catalytic domain-like"/>
    <property type="match status" value="1"/>
</dbReference>
<sequence>MEVFSLIHTVKPGETLTQISRDYRKPLSAIINANPTINPNVIYPGQPIMIPGFPPADTIPFQIDVSVNNRKLKLLKNGVLQKQYPIAVGRMLFGTPVGHFIIINKAPNPGGPFGTMWMSLSKEHYGIHGTNDPSSIGKAVSKGCIRMHNRDVEELSRIVPIGTPVTIHP</sequence>
<keyword evidence="4 12" id="KW-0808">Transferase</keyword>
<keyword evidence="7 9" id="KW-0573">Peptidoglycan synthesis</keyword>
<evidence type="ECO:0000256" key="8">
    <source>
        <dbReference type="ARBA" id="ARBA00023316"/>
    </source>
</evidence>
<proteinExistence type="inferred from homology"/>
<comment type="pathway">
    <text evidence="1 9">Cell wall biogenesis; peptidoglycan biosynthesis.</text>
</comment>
<dbReference type="SMART" id="SM00257">
    <property type="entry name" value="LysM"/>
    <property type="match status" value="1"/>
</dbReference>
<evidence type="ECO:0000256" key="7">
    <source>
        <dbReference type="ARBA" id="ARBA00022984"/>
    </source>
</evidence>
<dbReference type="GO" id="GO:0016757">
    <property type="term" value="F:glycosyltransferase activity"/>
    <property type="evidence" value="ECO:0007669"/>
    <property type="project" value="UniProtKB-KW"/>
</dbReference>
<dbReference type="InterPro" id="IPR036779">
    <property type="entry name" value="LysM_dom_sf"/>
</dbReference>
<evidence type="ECO:0000256" key="3">
    <source>
        <dbReference type="ARBA" id="ARBA00022676"/>
    </source>
</evidence>
<dbReference type="GO" id="GO:0008360">
    <property type="term" value="P:regulation of cell shape"/>
    <property type="evidence" value="ECO:0007669"/>
    <property type="project" value="UniProtKB-UniRule"/>
</dbReference>
<evidence type="ECO:0000259" key="10">
    <source>
        <dbReference type="PROSITE" id="PS51782"/>
    </source>
</evidence>
<feature type="domain" description="LysM" evidence="10">
    <location>
        <begin position="6"/>
        <end position="50"/>
    </location>
</feature>
<dbReference type="CDD" id="cd00118">
    <property type="entry name" value="LysM"/>
    <property type="match status" value="1"/>
</dbReference>
<dbReference type="Gene3D" id="3.10.350.10">
    <property type="entry name" value="LysM domain"/>
    <property type="match status" value="1"/>
</dbReference>
<dbReference type="PROSITE" id="PS51782">
    <property type="entry name" value="LYSM"/>
    <property type="match status" value="1"/>
</dbReference>
<protein>
    <submittedName>
        <fullName evidence="12">L,D-transpeptidase YkuD</fullName>
        <ecNumber evidence="12">2.-.-.-</ecNumber>
    </submittedName>
</protein>
<dbReference type="EMBL" id="CAKKMG010000006">
    <property type="protein sequence ID" value="CAH0155164.1"/>
    <property type="molecule type" value="Genomic_DNA"/>
</dbReference>
<dbReference type="InterPro" id="IPR050979">
    <property type="entry name" value="LD-transpeptidase"/>
</dbReference>
<dbReference type="InterPro" id="IPR018392">
    <property type="entry name" value="LysM"/>
</dbReference>
<feature type="domain" description="L,D-TPase catalytic" evidence="11">
    <location>
        <begin position="61"/>
        <end position="168"/>
    </location>
</feature>
<organism evidence="12 13">
    <name type="scientific">Peribacillus simplex</name>
    <dbReference type="NCBI Taxonomy" id="1478"/>
    <lineage>
        <taxon>Bacteria</taxon>
        <taxon>Bacillati</taxon>
        <taxon>Bacillota</taxon>
        <taxon>Bacilli</taxon>
        <taxon>Bacillales</taxon>
        <taxon>Bacillaceae</taxon>
        <taxon>Peribacillus</taxon>
    </lineage>
</organism>
<dbReference type="InterPro" id="IPR038063">
    <property type="entry name" value="Transpep_catalytic_dom"/>
</dbReference>
<dbReference type="Proteomes" id="UP000789326">
    <property type="component" value="Unassembled WGS sequence"/>
</dbReference>
<accession>A0A9W4PC91</accession>
<dbReference type="SUPFAM" id="SSF54106">
    <property type="entry name" value="LysM domain"/>
    <property type="match status" value="1"/>
</dbReference>
<name>A0A9W4PC91_9BACI</name>
<dbReference type="GO" id="GO:0005576">
    <property type="term" value="C:extracellular region"/>
    <property type="evidence" value="ECO:0007669"/>
    <property type="project" value="TreeGrafter"/>
</dbReference>
<keyword evidence="3" id="KW-0328">Glycosyltransferase</keyword>
<dbReference type="AlphaFoldDB" id="A0A9W4PC91"/>
<dbReference type="GO" id="GO:0071972">
    <property type="term" value="F:peptidoglycan L,D-transpeptidase activity"/>
    <property type="evidence" value="ECO:0007669"/>
    <property type="project" value="TreeGrafter"/>
</dbReference>
<evidence type="ECO:0000256" key="5">
    <source>
        <dbReference type="ARBA" id="ARBA00022801"/>
    </source>
</evidence>
<evidence type="ECO:0000313" key="13">
    <source>
        <dbReference type="Proteomes" id="UP000789326"/>
    </source>
</evidence>
<evidence type="ECO:0000256" key="4">
    <source>
        <dbReference type="ARBA" id="ARBA00022679"/>
    </source>
</evidence>
<reference evidence="12" key="1">
    <citation type="submission" date="2021-11" db="EMBL/GenBank/DDBJ databases">
        <authorList>
            <person name="Bulgarelli D."/>
        </authorList>
    </citation>
    <scope>NUCLEOTIDE SEQUENCE</scope>
    <source>
        <strain evidence="12">Bi133</strain>
    </source>
</reference>
<evidence type="ECO:0000256" key="1">
    <source>
        <dbReference type="ARBA" id="ARBA00004752"/>
    </source>
</evidence>
<keyword evidence="6 9" id="KW-0133">Cell shape</keyword>
<keyword evidence="5" id="KW-0378">Hydrolase</keyword>
<dbReference type="PROSITE" id="PS52029">
    <property type="entry name" value="LD_TPASE"/>
    <property type="match status" value="1"/>
</dbReference>
<evidence type="ECO:0000313" key="12">
    <source>
        <dbReference type="EMBL" id="CAH0155164.1"/>
    </source>
</evidence>
<dbReference type="GO" id="GO:0018104">
    <property type="term" value="P:peptidoglycan-protein cross-linking"/>
    <property type="evidence" value="ECO:0007669"/>
    <property type="project" value="TreeGrafter"/>
</dbReference>
<evidence type="ECO:0000259" key="11">
    <source>
        <dbReference type="PROSITE" id="PS52029"/>
    </source>
</evidence>
<dbReference type="CDD" id="cd16913">
    <property type="entry name" value="YkuD_like"/>
    <property type="match status" value="1"/>
</dbReference>
<comment type="similarity">
    <text evidence="2">Belongs to the YkuD family.</text>
</comment>
<dbReference type="InterPro" id="IPR005490">
    <property type="entry name" value="LD_TPept_cat_dom"/>
</dbReference>
<comment type="caution">
    <text evidence="12">The sequence shown here is derived from an EMBL/GenBank/DDBJ whole genome shotgun (WGS) entry which is preliminary data.</text>
</comment>
<dbReference type="PANTHER" id="PTHR30582">
    <property type="entry name" value="L,D-TRANSPEPTIDASE"/>
    <property type="match status" value="1"/>
</dbReference>
<dbReference type="PANTHER" id="PTHR30582:SF24">
    <property type="entry name" value="L,D-TRANSPEPTIDASE ERFK_SRFK-RELATED"/>
    <property type="match status" value="1"/>
</dbReference>
<evidence type="ECO:0000256" key="2">
    <source>
        <dbReference type="ARBA" id="ARBA00005992"/>
    </source>
</evidence>
<feature type="active site" description="Proton donor/acceptor" evidence="9">
    <location>
        <position position="128"/>
    </location>
</feature>
<dbReference type="EC" id="2.-.-.-" evidence="12"/>
<feature type="active site" description="Nucleophile" evidence="9">
    <location>
        <position position="144"/>
    </location>
</feature>